<name>A0A0D3GZZ7_9ORYZ</name>
<dbReference type="HOGENOM" id="CLU_172818_0_1_1"/>
<reference evidence="1" key="1">
    <citation type="journal article" date="2009" name="Rice">
        <title>De Novo Next Generation Sequencing of Plant Genomes.</title>
        <authorList>
            <person name="Rounsley S."/>
            <person name="Marri P.R."/>
            <person name="Yu Y."/>
            <person name="He R."/>
            <person name="Sisneros N."/>
            <person name="Goicoechea J.L."/>
            <person name="Lee S.J."/>
            <person name="Angelova A."/>
            <person name="Kudrna D."/>
            <person name="Luo M."/>
            <person name="Affourtit J."/>
            <person name="Desany B."/>
            <person name="Knight J."/>
            <person name="Niazi F."/>
            <person name="Egholm M."/>
            <person name="Wing R.A."/>
        </authorList>
    </citation>
    <scope>NUCLEOTIDE SEQUENCE [LARGE SCALE GENOMIC DNA]</scope>
    <source>
        <strain evidence="1">cv. IRGC 105608</strain>
    </source>
</reference>
<organism evidence="1">
    <name type="scientific">Oryza barthii</name>
    <dbReference type="NCBI Taxonomy" id="65489"/>
    <lineage>
        <taxon>Eukaryota</taxon>
        <taxon>Viridiplantae</taxon>
        <taxon>Streptophyta</taxon>
        <taxon>Embryophyta</taxon>
        <taxon>Tracheophyta</taxon>
        <taxon>Spermatophyta</taxon>
        <taxon>Magnoliopsida</taxon>
        <taxon>Liliopsida</taxon>
        <taxon>Poales</taxon>
        <taxon>Poaceae</taxon>
        <taxon>BOP clade</taxon>
        <taxon>Oryzoideae</taxon>
        <taxon>Oryzeae</taxon>
        <taxon>Oryzinae</taxon>
        <taxon>Oryza</taxon>
    </lineage>
</organism>
<dbReference type="AlphaFoldDB" id="A0A0D3GZZ7"/>
<evidence type="ECO:0000313" key="1">
    <source>
        <dbReference type="EnsemblPlants" id="OBART08G13800.2"/>
    </source>
</evidence>
<sequence>MSRRVCQTREQLGTNTRNSVANIVPARQGTTMNHTQILERRQWQLGDTAAMLEVDKEDPSG</sequence>
<dbReference type="Proteomes" id="UP000026960">
    <property type="component" value="Chromosome 8"/>
</dbReference>
<protein>
    <submittedName>
        <fullName evidence="1">Uncharacterized protein</fullName>
    </submittedName>
</protein>
<reference evidence="1" key="2">
    <citation type="submission" date="2015-03" db="UniProtKB">
        <authorList>
            <consortium name="EnsemblPlants"/>
        </authorList>
    </citation>
    <scope>IDENTIFICATION</scope>
</reference>
<dbReference type="Gramene" id="OBART08G13800.2">
    <property type="protein sequence ID" value="OBART08G13800.2"/>
    <property type="gene ID" value="OBART08G13800"/>
</dbReference>
<dbReference type="EnsemblPlants" id="OBART08G13800.2">
    <property type="protein sequence ID" value="OBART08G13800.2"/>
    <property type="gene ID" value="OBART08G13800"/>
</dbReference>
<evidence type="ECO:0000313" key="2">
    <source>
        <dbReference type="Proteomes" id="UP000026960"/>
    </source>
</evidence>
<proteinExistence type="predicted"/>
<keyword evidence="2" id="KW-1185">Reference proteome</keyword>
<accession>A0A0D3GZZ7</accession>